<feature type="transmembrane region" description="Helical" evidence="8">
    <location>
        <begin position="503"/>
        <end position="524"/>
    </location>
</feature>
<name>A0A239WCX8_9ACTN</name>
<dbReference type="PROSITE" id="PS51202">
    <property type="entry name" value="RCK_C"/>
    <property type="match status" value="1"/>
</dbReference>
<evidence type="ECO:0000256" key="8">
    <source>
        <dbReference type="SAM" id="Phobius"/>
    </source>
</evidence>
<accession>A0A239WCX8</accession>
<dbReference type="GO" id="GO:0006813">
    <property type="term" value="P:potassium ion transport"/>
    <property type="evidence" value="ECO:0007669"/>
    <property type="project" value="InterPro"/>
</dbReference>
<dbReference type="KEGG" id="cgrn:4412665_00671"/>
<feature type="domain" description="RCK C-terminal" evidence="9">
    <location>
        <begin position="257"/>
        <end position="341"/>
    </location>
</feature>
<reference evidence="10 11" key="1">
    <citation type="submission" date="2017-06" db="EMBL/GenBank/DDBJ databases">
        <authorList>
            <consortium name="Pathogen Informatics"/>
        </authorList>
    </citation>
    <scope>NUCLEOTIDE SEQUENCE [LARGE SCALE GENOMIC DNA]</scope>
    <source>
        <strain evidence="10 11">NCTC11865</strain>
    </source>
</reference>
<dbReference type="InterPro" id="IPR006037">
    <property type="entry name" value="RCK_C"/>
</dbReference>
<dbReference type="InterPro" id="IPR050144">
    <property type="entry name" value="AAE_transporter"/>
</dbReference>
<dbReference type="GO" id="GO:0008324">
    <property type="term" value="F:monoatomic cation transmembrane transporter activity"/>
    <property type="evidence" value="ECO:0007669"/>
    <property type="project" value="InterPro"/>
</dbReference>
<evidence type="ECO:0000259" key="9">
    <source>
        <dbReference type="PROSITE" id="PS51202"/>
    </source>
</evidence>
<evidence type="ECO:0000256" key="5">
    <source>
        <dbReference type="ARBA" id="ARBA00022692"/>
    </source>
</evidence>
<sequence length="525" mass="54374">MTVTLDFLATHQILTILVVLALGALFGQIKFGPLRFGAAGALFMGLAVGALDPRLGQGLGMVKSLGVVLFCYTVGLAAGSTFLSDLKRQWTLMVAGIVGLVAMAAAALGIGSLCGLSNAHVAGLYAGALTSPAIDAATSATHGAGNTLVGYALSYPTGVVVAMIMVTFIARRKWPATKDNTSMADAGITAVSTVVDRPTSMRATPGYQDSQIQMSYLLREGQMSLVSPDQDLHPGDEVLVVGNPDDVSRAVAHLGHVSTRRLTDHRQEIDFRRFLVSNPALVGRRLGDIDVLGRTNGRVTRVRRGDLDMLASDDTILKAGDRVLCVVPSWRINDAADLFGDSEANVSQVDALSLGLGAALGLALGALFVALPGGLVFELGAAAGPLVMGMILGALHRTGPIRWELPHATNAVLRQLGLMLFLACVGLASGPAFLSQAATWNGLAVILTSAVSLAIGGAILIAAAHLLKLSAPRATGAFAGFVGQPAILGYANNLVNDERIESAYGALFALGTVVKIMVVQVIALI</sequence>
<feature type="transmembrane region" description="Helical" evidence="8">
    <location>
        <begin position="474"/>
        <end position="491"/>
    </location>
</feature>
<keyword evidence="7 8" id="KW-0472">Membrane</keyword>
<feature type="transmembrane region" description="Helical" evidence="8">
    <location>
        <begin position="6"/>
        <end position="27"/>
    </location>
</feature>
<dbReference type="EMBL" id="LT906441">
    <property type="protein sequence ID" value="SNV31773.1"/>
    <property type="molecule type" value="Genomic_DNA"/>
</dbReference>
<dbReference type="NCBIfam" id="TIGR01625">
    <property type="entry name" value="YidE_YbjL_dupl"/>
    <property type="match status" value="1"/>
</dbReference>
<dbReference type="Proteomes" id="UP000215332">
    <property type="component" value="Chromosome 1"/>
</dbReference>
<keyword evidence="6 8" id="KW-1133">Transmembrane helix</keyword>
<feature type="transmembrane region" description="Helical" evidence="8">
    <location>
        <begin position="63"/>
        <end position="83"/>
    </location>
</feature>
<dbReference type="Pfam" id="PF02080">
    <property type="entry name" value="TrkA_C"/>
    <property type="match status" value="1"/>
</dbReference>
<evidence type="ECO:0000313" key="10">
    <source>
        <dbReference type="EMBL" id="SNV31773.1"/>
    </source>
</evidence>
<evidence type="ECO:0000256" key="7">
    <source>
        <dbReference type="ARBA" id="ARBA00023136"/>
    </source>
</evidence>
<protein>
    <submittedName>
        <fullName evidence="10">Putative transporter</fullName>
    </submittedName>
</protein>
<dbReference type="PANTHER" id="PTHR30445:SF3">
    <property type="entry name" value="TRANSPORT PROTEIN YIDE-RELATED"/>
    <property type="match status" value="1"/>
</dbReference>
<organism evidence="10 11">
    <name type="scientific">Cutibacterium granulosum</name>
    <dbReference type="NCBI Taxonomy" id="33011"/>
    <lineage>
        <taxon>Bacteria</taxon>
        <taxon>Bacillati</taxon>
        <taxon>Actinomycetota</taxon>
        <taxon>Actinomycetes</taxon>
        <taxon>Propionibacteriales</taxon>
        <taxon>Propionibacteriaceae</taxon>
        <taxon>Cutibacterium</taxon>
    </lineage>
</organism>
<evidence type="ECO:0000256" key="1">
    <source>
        <dbReference type="ARBA" id="ARBA00004651"/>
    </source>
</evidence>
<evidence type="ECO:0000256" key="3">
    <source>
        <dbReference type="ARBA" id="ARBA00022448"/>
    </source>
</evidence>
<dbReference type="RefSeq" id="WP_021103907.1">
    <property type="nucleotide sequence ID" value="NZ_LT906441.1"/>
</dbReference>
<dbReference type="SUPFAM" id="SSF116726">
    <property type="entry name" value="TrkA C-terminal domain-like"/>
    <property type="match status" value="2"/>
</dbReference>
<keyword evidence="4" id="KW-1003">Cell membrane</keyword>
<evidence type="ECO:0000256" key="4">
    <source>
        <dbReference type="ARBA" id="ARBA00022475"/>
    </source>
</evidence>
<keyword evidence="3" id="KW-0813">Transport</keyword>
<feature type="transmembrane region" description="Helical" evidence="8">
    <location>
        <begin position="90"/>
        <end position="110"/>
    </location>
</feature>
<dbReference type="PANTHER" id="PTHR30445">
    <property type="entry name" value="K(+)_H(+) ANTIPORTER SUBUNIT KHTT"/>
    <property type="match status" value="1"/>
</dbReference>
<dbReference type="Pfam" id="PF06826">
    <property type="entry name" value="Asp-Al_Ex"/>
    <property type="match status" value="2"/>
</dbReference>
<keyword evidence="5 8" id="KW-0812">Transmembrane</keyword>
<evidence type="ECO:0000256" key="6">
    <source>
        <dbReference type="ARBA" id="ARBA00022989"/>
    </source>
</evidence>
<dbReference type="eggNOG" id="COG2985">
    <property type="taxonomic scope" value="Bacteria"/>
</dbReference>
<gene>
    <name evidence="10" type="ORF">SAMEA4412665_00671</name>
</gene>
<feature type="transmembrane region" description="Helical" evidence="8">
    <location>
        <begin position="34"/>
        <end position="51"/>
    </location>
</feature>
<feature type="transmembrane region" description="Helical" evidence="8">
    <location>
        <begin position="416"/>
        <end position="434"/>
    </location>
</feature>
<dbReference type="AlphaFoldDB" id="A0A239WCX8"/>
<evidence type="ECO:0000313" key="11">
    <source>
        <dbReference type="Proteomes" id="UP000215332"/>
    </source>
</evidence>
<feature type="transmembrane region" description="Helical" evidence="8">
    <location>
        <begin position="351"/>
        <end position="369"/>
    </location>
</feature>
<dbReference type="InterPro" id="IPR006512">
    <property type="entry name" value="YidE_YbjL"/>
</dbReference>
<evidence type="ECO:0000256" key="2">
    <source>
        <dbReference type="ARBA" id="ARBA00009854"/>
    </source>
</evidence>
<comment type="similarity">
    <text evidence="2">Belongs to the AAE transporter (TC 2.A.81) family.</text>
</comment>
<feature type="transmembrane region" description="Helical" evidence="8">
    <location>
        <begin position="148"/>
        <end position="170"/>
    </location>
</feature>
<comment type="subcellular location">
    <subcellularLocation>
        <location evidence="1">Cell membrane</location>
        <topology evidence="1">Multi-pass membrane protein</topology>
    </subcellularLocation>
</comment>
<dbReference type="GO" id="GO:0005886">
    <property type="term" value="C:plasma membrane"/>
    <property type="evidence" value="ECO:0007669"/>
    <property type="project" value="UniProtKB-SubCell"/>
</dbReference>
<dbReference type="InterPro" id="IPR036721">
    <property type="entry name" value="RCK_C_sf"/>
</dbReference>
<feature type="transmembrane region" description="Helical" evidence="8">
    <location>
        <begin position="440"/>
        <end position="467"/>
    </location>
</feature>
<proteinExistence type="inferred from homology"/>
<dbReference type="Gene3D" id="3.30.70.1450">
    <property type="entry name" value="Regulator of K+ conductance, C-terminal domain"/>
    <property type="match status" value="1"/>
</dbReference>
<dbReference type="eggNOG" id="COG0569">
    <property type="taxonomic scope" value="Bacteria"/>
</dbReference>